<dbReference type="GO" id="GO:0004553">
    <property type="term" value="F:hydrolase activity, hydrolyzing O-glycosyl compounds"/>
    <property type="evidence" value="ECO:0007669"/>
    <property type="project" value="InterPro"/>
</dbReference>
<dbReference type="Pfam" id="PF04616">
    <property type="entry name" value="Glyco_hydro_43"/>
    <property type="match status" value="1"/>
</dbReference>
<evidence type="ECO:0000313" key="5">
    <source>
        <dbReference type="EMBL" id="KIO17843.1"/>
    </source>
</evidence>
<comment type="similarity">
    <text evidence="1">Belongs to the glycosyl hydrolase 43 family.</text>
</comment>
<reference evidence="5 6" key="1">
    <citation type="submission" date="2014-04" db="EMBL/GenBank/DDBJ databases">
        <authorList>
            <consortium name="DOE Joint Genome Institute"/>
            <person name="Kuo A."/>
            <person name="Girlanda M."/>
            <person name="Perotto S."/>
            <person name="Kohler A."/>
            <person name="Nagy L.G."/>
            <person name="Floudas D."/>
            <person name="Copeland A."/>
            <person name="Barry K.W."/>
            <person name="Cichocki N."/>
            <person name="Veneault-Fourrey C."/>
            <person name="LaButti K."/>
            <person name="Lindquist E.A."/>
            <person name="Lipzen A."/>
            <person name="Lundell T."/>
            <person name="Morin E."/>
            <person name="Murat C."/>
            <person name="Sun H."/>
            <person name="Tunlid A."/>
            <person name="Henrissat B."/>
            <person name="Grigoriev I.V."/>
            <person name="Hibbett D.S."/>
            <person name="Martin F."/>
            <person name="Nordberg H.P."/>
            <person name="Cantor M.N."/>
            <person name="Hua S.X."/>
        </authorList>
    </citation>
    <scope>NUCLEOTIDE SEQUENCE [LARGE SCALE GENOMIC DNA]</scope>
    <source>
        <strain evidence="5 6">MUT 4182</strain>
    </source>
</reference>
<dbReference type="PANTHER" id="PTHR43817:SF1">
    <property type="entry name" value="HYDROLASE, FAMILY 43, PUTATIVE (AFU_ORTHOLOGUE AFUA_3G01660)-RELATED"/>
    <property type="match status" value="1"/>
</dbReference>
<proteinExistence type="inferred from homology"/>
<accession>A0A0C3K902</accession>
<dbReference type="STRING" id="1051891.A0A0C3K902"/>
<name>A0A0C3K902_9AGAM</name>
<organism evidence="5 6">
    <name type="scientific">Tulasnella calospora MUT 4182</name>
    <dbReference type="NCBI Taxonomy" id="1051891"/>
    <lineage>
        <taxon>Eukaryota</taxon>
        <taxon>Fungi</taxon>
        <taxon>Dikarya</taxon>
        <taxon>Basidiomycota</taxon>
        <taxon>Agaricomycotina</taxon>
        <taxon>Agaricomycetes</taxon>
        <taxon>Cantharellales</taxon>
        <taxon>Tulasnellaceae</taxon>
        <taxon>Tulasnella</taxon>
    </lineage>
</organism>
<evidence type="ECO:0000256" key="4">
    <source>
        <dbReference type="ARBA" id="ARBA00023295"/>
    </source>
</evidence>
<evidence type="ECO:0000256" key="1">
    <source>
        <dbReference type="ARBA" id="ARBA00009865"/>
    </source>
</evidence>
<evidence type="ECO:0000256" key="3">
    <source>
        <dbReference type="ARBA" id="ARBA00022801"/>
    </source>
</evidence>
<keyword evidence="2" id="KW-0732">Signal</keyword>
<dbReference type="Proteomes" id="UP000054248">
    <property type="component" value="Unassembled WGS sequence"/>
</dbReference>
<dbReference type="PANTHER" id="PTHR43817">
    <property type="entry name" value="GLYCOSYL HYDROLASE"/>
    <property type="match status" value="1"/>
</dbReference>
<feature type="non-terminal residue" evidence="5">
    <location>
        <position position="1"/>
    </location>
</feature>
<gene>
    <name evidence="5" type="ORF">M407DRAFT_84582</name>
</gene>
<dbReference type="Gene3D" id="2.115.10.20">
    <property type="entry name" value="Glycosyl hydrolase domain, family 43"/>
    <property type="match status" value="1"/>
</dbReference>
<keyword evidence="6" id="KW-1185">Reference proteome</keyword>
<protein>
    <submittedName>
        <fullName evidence="5">Glycoside hydrolase family 43 protein</fullName>
    </submittedName>
</protein>
<evidence type="ECO:0000256" key="2">
    <source>
        <dbReference type="ARBA" id="ARBA00022729"/>
    </source>
</evidence>
<dbReference type="AlphaFoldDB" id="A0A0C3K902"/>
<dbReference type="OrthoDB" id="272289at2759"/>
<dbReference type="EMBL" id="KN823338">
    <property type="protein sequence ID" value="KIO17843.1"/>
    <property type="molecule type" value="Genomic_DNA"/>
</dbReference>
<dbReference type="HOGENOM" id="CLU_2892299_0_0_1"/>
<sequence>FTNPIKTSNGSDPFMVYDGGYYYLLTTTWSNIQIIRATTIAGLKTATPKVVWTQDSVAARCCNYWAPEVHKIGST</sequence>
<keyword evidence="3 5" id="KW-0378">Hydrolase</keyword>
<reference evidence="6" key="2">
    <citation type="submission" date="2015-01" db="EMBL/GenBank/DDBJ databases">
        <title>Evolutionary Origins and Diversification of the Mycorrhizal Mutualists.</title>
        <authorList>
            <consortium name="DOE Joint Genome Institute"/>
            <consortium name="Mycorrhizal Genomics Consortium"/>
            <person name="Kohler A."/>
            <person name="Kuo A."/>
            <person name="Nagy L.G."/>
            <person name="Floudas D."/>
            <person name="Copeland A."/>
            <person name="Barry K.W."/>
            <person name="Cichocki N."/>
            <person name="Veneault-Fourrey C."/>
            <person name="LaButti K."/>
            <person name="Lindquist E.A."/>
            <person name="Lipzen A."/>
            <person name="Lundell T."/>
            <person name="Morin E."/>
            <person name="Murat C."/>
            <person name="Riley R."/>
            <person name="Ohm R."/>
            <person name="Sun H."/>
            <person name="Tunlid A."/>
            <person name="Henrissat B."/>
            <person name="Grigoriev I.V."/>
            <person name="Hibbett D.S."/>
            <person name="Martin F."/>
        </authorList>
    </citation>
    <scope>NUCLEOTIDE SEQUENCE [LARGE SCALE GENOMIC DNA]</scope>
    <source>
        <strain evidence="6">MUT 4182</strain>
    </source>
</reference>
<evidence type="ECO:0000313" key="6">
    <source>
        <dbReference type="Proteomes" id="UP000054248"/>
    </source>
</evidence>
<dbReference type="SUPFAM" id="SSF75005">
    <property type="entry name" value="Arabinanase/levansucrase/invertase"/>
    <property type="match status" value="1"/>
</dbReference>
<keyword evidence="4" id="KW-0326">Glycosidase</keyword>
<dbReference type="InterPro" id="IPR023296">
    <property type="entry name" value="Glyco_hydro_beta-prop_sf"/>
</dbReference>
<dbReference type="GO" id="GO:0005975">
    <property type="term" value="P:carbohydrate metabolic process"/>
    <property type="evidence" value="ECO:0007669"/>
    <property type="project" value="InterPro"/>
</dbReference>
<dbReference type="InterPro" id="IPR006710">
    <property type="entry name" value="Glyco_hydro_43"/>
</dbReference>